<feature type="region of interest" description="Disordered" evidence="1">
    <location>
        <begin position="199"/>
        <end position="220"/>
    </location>
</feature>
<evidence type="ECO:0000256" key="1">
    <source>
        <dbReference type="SAM" id="MobiDB-lite"/>
    </source>
</evidence>
<name>I2H4Z0_HENB6</name>
<evidence type="ECO:0000313" key="4">
    <source>
        <dbReference type="Proteomes" id="UP000002866"/>
    </source>
</evidence>
<dbReference type="KEGG" id="tbl:TBLA_0E03875"/>
<evidence type="ECO:0000256" key="2">
    <source>
        <dbReference type="SAM" id="Phobius"/>
    </source>
</evidence>
<reference evidence="3 4" key="1">
    <citation type="journal article" date="2011" name="Proc. Natl. Acad. Sci. U.S.A.">
        <title>Evolutionary erosion of yeast sex chromosomes by mating-type switching accidents.</title>
        <authorList>
            <person name="Gordon J.L."/>
            <person name="Armisen D."/>
            <person name="Proux-Wera E."/>
            <person name="Oheigeartaigh S.S."/>
            <person name="Byrne K.P."/>
            <person name="Wolfe K.H."/>
        </authorList>
    </citation>
    <scope>NUCLEOTIDE SEQUENCE [LARGE SCALE GENOMIC DNA]</scope>
    <source>
        <strain evidence="4">ATCC 34711 / CBS 6284 / DSM 70876 / NBRC 10599 / NRRL Y-10934 / UCD 77-7</strain>
    </source>
</reference>
<accession>I2H4Z0</accession>
<dbReference type="RefSeq" id="XP_004180961.1">
    <property type="nucleotide sequence ID" value="XM_004180913.1"/>
</dbReference>
<proteinExistence type="predicted"/>
<gene>
    <name evidence="3" type="primary">TBLA0E03875</name>
    <name evidence="3" type="ORF">TBLA_0E03875</name>
</gene>
<feature type="compositionally biased region" description="Low complexity" evidence="1">
    <location>
        <begin position="199"/>
        <end position="218"/>
    </location>
</feature>
<feature type="transmembrane region" description="Helical" evidence="2">
    <location>
        <begin position="61"/>
        <end position="83"/>
    </location>
</feature>
<keyword evidence="2" id="KW-0472">Membrane</keyword>
<dbReference type="InterPro" id="IPR051009">
    <property type="entry name" value="PRM"/>
</dbReference>
<dbReference type="OrthoDB" id="4065319at2759"/>
<dbReference type="HOGENOM" id="CLU_950541_0_0_1"/>
<keyword evidence="4" id="KW-1185">Reference proteome</keyword>
<dbReference type="PANTHER" id="PTHR36089:SF1">
    <property type="entry name" value="CHITIN SYNTHASE 3 COMPLEX PROTEIN CSI2-RELATED"/>
    <property type="match status" value="1"/>
</dbReference>
<evidence type="ECO:0000313" key="3">
    <source>
        <dbReference type="EMBL" id="CCH61442.1"/>
    </source>
</evidence>
<keyword evidence="2" id="KW-1133">Transmembrane helix</keyword>
<dbReference type="EMBL" id="HE806320">
    <property type="protein sequence ID" value="CCH61442.1"/>
    <property type="molecule type" value="Genomic_DNA"/>
</dbReference>
<protein>
    <recommendedName>
        <fullName evidence="5">Vacuolar membrane protein</fullName>
    </recommendedName>
</protein>
<keyword evidence="2" id="KW-0812">Transmembrane</keyword>
<sequence length="293" mass="33329">MAPTENLSTITSKYVPTLTARALPKLTLTTTTFTTPSIEIPRTNNNPYIWTNPNNVLDGTVFISIGAALGGLIITLLFINLYLSYTSKKNTNLDNYNYNNFDNEKANFLRLDSNPSSLSKKNKKLENSPFTKFNSTSLLLNTSDQDSLEYEISTDMASTIVENGKKKVIKNETSLSTFEFKEPFSPINKYTSKITKPVNLNRTNSTSTRNSRNSQNLNPYQYTDKRSSLFISPTFEIMQNEKRHSRNLSLSVISTISQQNELPKQNEEINLPQPLHKKQQNNRIPSVYLNELY</sequence>
<dbReference type="AlphaFoldDB" id="I2H4Z0"/>
<dbReference type="GeneID" id="14496515"/>
<evidence type="ECO:0008006" key="5">
    <source>
        <dbReference type="Google" id="ProtNLM"/>
    </source>
</evidence>
<organism evidence="3 4">
    <name type="scientific">Henningerozyma blattae (strain ATCC 34711 / CBS 6284 / DSM 70876 / NBRC 10599 / NRRL Y-10934 / UCD 77-7)</name>
    <name type="common">Yeast</name>
    <name type="synonym">Tetrapisispora blattae</name>
    <dbReference type="NCBI Taxonomy" id="1071380"/>
    <lineage>
        <taxon>Eukaryota</taxon>
        <taxon>Fungi</taxon>
        <taxon>Dikarya</taxon>
        <taxon>Ascomycota</taxon>
        <taxon>Saccharomycotina</taxon>
        <taxon>Saccharomycetes</taxon>
        <taxon>Saccharomycetales</taxon>
        <taxon>Saccharomycetaceae</taxon>
        <taxon>Henningerozyma</taxon>
    </lineage>
</organism>
<dbReference type="PANTHER" id="PTHR36089">
    <property type="entry name" value="CHITIN SYNTHASE 3 COMPLEX PROTEIN CSI2-RELATED"/>
    <property type="match status" value="1"/>
</dbReference>
<dbReference type="Proteomes" id="UP000002866">
    <property type="component" value="Chromosome 5"/>
</dbReference>
<dbReference type="GO" id="GO:0005935">
    <property type="term" value="C:cellular bud neck"/>
    <property type="evidence" value="ECO:0007669"/>
    <property type="project" value="TreeGrafter"/>
</dbReference>
<dbReference type="GO" id="GO:0000324">
    <property type="term" value="C:fungal-type vacuole"/>
    <property type="evidence" value="ECO:0007669"/>
    <property type="project" value="TreeGrafter"/>
</dbReference>
<dbReference type="InParanoid" id="I2H4Z0"/>